<proteinExistence type="predicted"/>
<evidence type="ECO:0000313" key="2">
    <source>
        <dbReference type="Proteomes" id="UP000269015"/>
    </source>
</evidence>
<dbReference type="Proteomes" id="UP000269015">
    <property type="component" value="Chromosome"/>
</dbReference>
<dbReference type="RefSeq" id="WP_061085407.1">
    <property type="nucleotide sequence ID" value="NZ_CP033930.1"/>
</dbReference>
<evidence type="ECO:0000313" key="1">
    <source>
        <dbReference type="EMBL" id="AZB18816.1"/>
    </source>
</evidence>
<dbReference type="AlphaFoldDB" id="A0AAD0YXK2"/>
<name>A0AAD0YXK2_CHRID</name>
<sequence length="102" mass="12087">MMKDLEKKIIDFFSKYDIPIKDVNAIINPDFILSDDANIIMGRFIKEFNIEKGYLEIDKFFEPLSSISFNLFKKKGKKVNRPLITVAHMIEVARRKEWFDPE</sequence>
<dbReference type="Pfam" id="PF07377">
    <property type="entry name" value="DUF1493"/>
    <property type="match status" value="1"/>
</dbReference>
<dbReference type="EMBL" id="CP033930">
    <property type="protein sequence ID" value="AZB18816.1"/>
    <property type="molecule type" value="Genomic_DNA"/>
</dbReference>
<dbReference type="InterPro" id="IPR010862">
    <property type="entry name" value="DUF1493"/>
</dbReference>
<gene>
    <name evidence="1" type="ORF">EG352_14010</name>
</gene>
<accession>A0AAD0YXK2</accession>
<organism evidence="1 2">
    <name type="scientific">Chryseobacterium indologenes</name>
    <name type="common">Flavobacterium indologenes</name>
    <dbReference type="NCBI Taxonomy" id="253"/>
    <lineage>
        <taxon>Bacteria</taxon>
        <taxon>Pseudomonadati</taxon>
        <taxon>Bacteroidota</taxon>
        <taxon>Flavobacteriia</taxon>
        <taxon>Flavobacteriales</taxon>
        <taxon>Weeksellaceae</taxon>
        <taxon>Chryseobacterium group</taxon>
        <taxon>Chryseobacterium</taxon>
    </lineage>
</organism>
<reference evidence="1 2" key="1">
    <citation type="submission" date="2018-11" db="EMBL/GenBank/DDBJ databases">
        <title>Proposal to divide the Flavobacteriaceae and reorganize its genera based on Amino Acid Identity values calculated from whole genome sequences.</title>
        <authorList>
            <person name="Nicholson A.C."/>
            <person name="Gulvik C.A."/>
            <person name="Whitney A.M."/>
            <person name="Humrighouse B.W."/>
            <person name="Bell M."/>
            <person name="Holmes B."/>
            <person name="Steigerwalt A.G."/>
            <person name="Villarma A."/>
            <person name="Sheth M."/>
            <person name="Batra D."/>
            <person name="Pryor J."/>
            <person name="Bernardet J.-F."/>
            <person name="Hugo C."/>
            <person name="Kampfer P."/>
            <person name="Newman J."/>
            <person name="McQuiston J.R."/>
        </authorList>
    </citation>
    <scope>NUCLEOTIDE SEQUENCE [LARGE SCALE GENOMIC DNA]</scope>
    <source>
        <strain evidence="1 2">H5559</strain>
    </source>
</reference>
<protein>
    <submittedName>
        <fullName evidence="1">DUF1493 family protein</fullName>
    </submittedName>
</protein>